<proteinExistence type="predicted"/>
<dbReference type="EMBL" id="JACVVK020000163">
    <property type="protein sequence ID" value="KAK7487545.1"/>
    <property type="molecule type" value="Genomic_DNA"/>
</dbReference>
<evidence type="ECO:0000256" key="1">
    <source>
        <dbReference type="SAM" id="MobiDB-lite"/>
    </source>
</evidence>
<reference evidence="2 3" key="1">
    <citation type="journal article" date="2023" name="Sci. Data">
        <title>Genome assembly of the Korean intertidal mud-creeper Batillaria attramentaria.</title>
        <authorList>
            <person name="Patra A.K."/>
            <person name="Ho P.T."/>
            <person name="Jun S."/>
            <person name="Lee S.J."/>
            <person name="Kim Y."/>
            <person name="Won Y.J."/>
        </authorList>
    </citation>
    <scope>NUCLEOTIDE SEQUENCE [LARGE SCALE GENOMIC DNA]</scope>
    <source>
        <strain evidence="2">Wonlab-2016</strain>
    </source>
</reference>
<sequence length="93" mass="10381">KLPRLSVSESVNHNDKNPACKLVTPGRQSLTARDTGNRGCSAFTAIRFQPPDTSREPHTGPPFFGTENTGKSAAWLITFFYFAEDKVTRFLYD</sequence>
<protein>
    <submittedName>
        <fullName evidence="2">Uncharacterized protein</fullName>
    </submittedName>
</protein>
<feature type="non-terminal residue" evidence="2">
    <location>
        <position position="1"/>
    </location>
</feature>
<dbReference type="Proteomes" id="UP001519460">
    <property type="component" value="Unassembled WGS sequence"/>
</dbReference>
<evidence type="ECO:0000313" key="2">
    <source>
        <dbReference type="EMBL" id="KAK7487545.1"/>
    </source>
</evidence>
<organism evidence="2 3">
    <name type="scientific">Batillaria attramentaria</name>
    <dbReference type="NCBI Taxonomy" id="370345"/>
    <lineage>
        <taxon>Eukaryota</taxon>
        <taxon>Metazoa</taxon>
        <taxon>Spiralia</taxon>
        <taxon>Lophotrochozoa</taxon>
        <taxon>Mollusca</taxon>
        <taxon>Gastropoda</taxon>
        <taxon>Caenogastropoda</taxon>
        <taxon>Sorbeoconcha</taxon>
        <taxon>Cerithioidea</taxon>
        <taxon>Batillariidae</taxon>
        <taxon>Batillaria</taxon>
    </lineage>
</organism>
<accession>A0ABD0KK43</accession>
<comment type="caution">
    <text evidence="2">The sequence shown here is derived from an EMBL/GenBank/DDBJ whole genome shotgun (WGS) entry which is preliminary data.</text>
</comment>
<dbReference type="AlphaFoldDB" id="A0ABD0KK43"/>
<keyword evidence="3" id="KW-1185">Reference proteome</keyword>
<feature type="non-terminal residue" evidence="2">
    <location>
        <position position="93"/>
    </location>
</feature>
<gene>
    <name evidence="2" type="ORF">BaRGS_00021247</name>
</gene>
<name>A0ABD0KK43_9CAEN</name>
<evidence type="ECO:0000313" key="3">
    <source>
        <dbReference type="Proteomes" id="UP001519460"/>
    </source>
</evidence>
<feature type="region of interest" description="Disordered" evidence="1">
    <location>
        <begin position="1"/>
        <end position="23"/>
    </location>
</feature>